<protein>
    <submittedName>
        <fullName evidence="1">Trypsin-like peptidase domain-containing protein</fullName>
    </submittedName>
</protein>
<organism evidence="1 2">
    <name type="scientific">Mycolicibacterium mucogenicum DSM 44124</name>
    <dbReference type="NCBI Taxonomy" id="1226753"/>
    <lineage>
        <taxon>Bacteria</taxon>
        <taxon>Bacillati</taxon>
        <taxon>Actinomycetota</taxon>
        <taxon>Actinomycetes</taxon>
        <taxon>Mycobacteriales</taxon>
        <taxon>Mycobacteriaceae</taxon>
        <taxon>Mycolicibacterium</taxon>
    </lineage>
</organism>
<gene>
    <name evidence="1" type="ORF">C1S78_002945</name>
</gene>
<dbReference type="SUPFAM" id="SSF50494">
    <property type="entry name" value="Trypsin-like serine proteases"/>
    <property type="match status" value="1"/>
</dbReference>
<dbReference type="GeneID" id="76723842"/>
<dbReference type="Pfam" id="PF13365">
    <property type="entry name" value="Trypsin_2"/>
    <property type="match status" value="1"/>
</dbReference>
<name>A0A8E4R900_MYCMU</name>
<accession>A0A8E4R900</accession>
<dbReference type="AlphaFoldDB" id="A0A8E4R900"/>
<sequence>MSIQLPNESTRSVRLEMLYIPEGSTATADNAKDRRPLAYGSAFLYELDGKTYLVTARHNLTGRHWQTTACLGAYPVGPTHIRFMILAKPPTGGGWPIKPTDDDPTVGQVQILLKAFMKPVLGDDWKPQWREHPHFGPKMDVAVLEFDLQRDELQLSAWKSPAAPRGPEQPIFPAPAAGQDVFVVGYPDALTSGPGFPLWIRGSIASEPAFGFPVNDITLPLMLVDARTRRGQSGSVVMRHIPEGTLAKNADGTTGITNGPVSQIVGVYSGRTSDESDLGYVWRIEAVDAICRNGVPGTDSAAPW</sequence>
<dbReference type="InterPro" id="IPR009003">
    <property type="entry name" value="Peptidase_S1_PA"/>
</dbReference>
<dbReference type="Proteomes" id="UP000309231">
    <property type="component" value="Chromosome"/>
</dbReference>
<keyword evidence="2" id="KW-1185">Reference proteome</keyword>
<dbReference type="EMBL" id="CP062008">
    <property type="protein sequence ID" value="QPG70001.1"/>
    <property type="molecule type" value="Genomic_DNA"/>
</dbReference>
<evidence type="ECO:0000313" key="2">
    <source>
        <dbReference type="Proteomes" id="UP000309231"/>
    </source>
</evidence>
<reference evidence="1 2" key="2">
    <citation type="journal article" date="2019" name="Sci. Rep.">
        <title>Insight into the biology of Mycobacterium mucogenicum and Mycobacterium neoaurum clade members.</title>
        <authorList>
            <person name="Behra P.R.K."/>
            <person name="Pettersson B.M.F."/>
            <person name="Ramesh M."/>
            <person name="Dasgupta S."/>
            <person name="Kirsebom L.A."/>
        </authorList>
    </citation>
    <scope>NUCLEOTIDE SEQUENCE [LARGE SCALE GENOMIC DNA]</scope>
    <source>
        <strain evidence="1 2">DSM 44124</strain>
    </source>
</reference>
<proteinExistence type="predicted"/>
<evidence type="ECO:0000313" key="1">
    <source>
        <dbReference type="EMBL" id="QPG70001.1"/>
    </source>
</evidence>
<dbReference type="RefSeq" id="WP_053854582.1">
    <property type="nucleotide sequence ID" value="NZ_ANBS01000001.1"/>
</dbReference>
<dbReference type="KEGG" id="mmuc:C1S78_002945"/>
<reference evidence="1 2" key="1">
    <citation type="journal article" date="2019" name="BMC Evol. Biol.">
        <title>Comparative genomics of Mycobacterium mucogenicum and Mycobacterium neoaurum clade members emphasizing tRNA and non-coding RNA.</title>
        <authorList>
            <person name="Behra P.R.K."/>
            <person name="Pettersson B.M.F."/>
            <person name="Das S."/>
            <person name="Dasgupta S."/>
            <person name="Kirsebom L.A."/>
        </authorList>
    </citation>
    <scope>NUCLEOTIDE SEQUENCE [LARGE SCALE GENOMIC DNA]</scope>
    <source>
        <strain evidence="1 2">DSM 44124</strain>
    </source>
</reference>